<accession>A0A852ZUM9</accession>
<name>A0A852ZUM9_9ACTN</name>
<dbReference type="RefSeq" id="WP_312892585.1">
    <property type="nucleotide sequence ID" value="NZ_JACBZD010000001.1"/>
</dbReference>
<comment type="caution">
    <text evidence="2">The sequence shown here is derived from an EMBL/GenBank/DDBJ whole genome shotgun (WGS) entry which is preliminary data.</text>
</comment>
<evidence type="ECO:0008006" key="4">
    <source>
        <dbReference type="Google" id="ProtNLM"/>
    </source>
</evidence>
<dbReference type="AlphaFoldDB" id="A0A852ZUM9"/>
<dbReference type="Proteomes" id="UP000567795">
    <property type="component" value="Unassembled WGS sequence"/>
</dbReference>
<organism evidence="2 3">
    <name type="scientific">Allostreptomyces psammosilenae</name>
    <dbReference type="NCBI Taxonomy" id="1892865"/>
    <lineage>
        <taxon>Bacteria</taxon>
        <taxon>Bacillati</taxon>
        <taxon>Actinomycetota</taxon>
        <taxon>Actinomycetes</taxon>
        <taxon>Kitasatosporales</taxon>
        <taxon>Streptomycetaceae</taxon>
        <taxon>Allostreptomyces</taxon>
    </lineage>
</organism>
<evidence type="ECO:0000313" key="3">
    <source>
        <dbReference type="Proteomes" id="UP000567795"/>
    </source>
</evidence>
<dbReference type="Gene3D" id="3.20.20.80">
    <property type="entry name" value="Glycosidases"/>
    <property type="match status" value="1"/>
</dbReference>
<dbReference type="SUPFAM" id="SSF51445">
    <property type="entry name" value="(Trans)glycosidases"/>
    <property type="match status" value="1"/>
</dbReference>
<dbReference type="InterPro" id="IPR017853">
    <property type="entry name" value="GH"/>
</dbReference>
<evidence type="ECO:0000256" key="1">
    <source>
        <dbReference type="SAM" id="MobiDB-lite"/>
    </source>
</evidence>
<sequence length="383" mass="42004">MGTEDRDAVVTSEVDGVAPGPAAREDDGGPATVSPEREAAGPRRRVFTRRRALAWSAGVGGGLLLPPTAAAGALRAGYSGTPDLRARTRGRDAVWLGHAWVDGRRTDADVASFLRPLSTTGIRDLYVHTGPLENDGTLRSDRYPRAEWLIAAVREALPGVRVQSWLGQHLATEYPGGLDLDAPRSRENVLGAARQVLRVGFDGVHYDLEPLHSGGVSWLELMDATWALTREQGRVFSVAVPQIDPLPGLHTVAKALFDHPKWWSQEYFAQTARRADQVAVMSYDTAMVTQGLYGGYVAQQTRLALEVTPPEVDLLMGLPAYHDNTLGHRESAETVAAAIRGVRLELGRRDVERERFGVALYVDFAATEQDWRSYREGWVEPPR</sequence>
<dbReference type="EMBL" id="JACBZD010000001">
    <property type="protein sequence ID" value="NYI05625.1"/>
    <property type="molecule type" value="Genomic_DNA"/>
</dbReference>
<gene>
    <name evidence="2" type="ORF">FHU37_002568</name>
</gene>
<evidence type="ECO:0000313" key="2">
    <source>
        <dbReference type="EMBL" id="NYI05625.1"/>
    </source>
</evidence>
<reference evidence="2 3" key="1">
    <citation type="submission" date="2020-07" db="EMBL/GenBank/DDBJ databases">
        <title>Sequencing the genomes of 1000 actinobacteria strains.</title>
        <authorList>
            <person name="Klenk H.-P."/>
        </authorList>
    </citation>
    <scope>NUCLEOTIDE SEQUENCE [LARGE SCALE GENOMIC DNA]</scope>
    <source>
        <strain evidence="2 3">DSM 42178</strain>
    </source>
</reference>
<feature type="region of interest" description="Disordered" evidence="1">
    <location>
        <begin position="1"/>
        <end position="44"/>
    </location>
</feature>
<proteinExistence type="predicted"/>
<protein>
    <recommendedName>
        <fullName evidence="4">GH18 domain-containing protein</fullName>
    </recommendedName>
</protein>
<keyword evidence="3" id="KW-1185">Reference proteome</keyword>